<dbReference type="GO" id="GO:0140664">
    <property type="term" value="F:ATP-dependent DNA damage sensor activity"/>
    <property type="evidence" value="ECO:0007669"/>
    <property type="project" value="InterPro"/>
</dbReference>
<dbReference type="GO" id="GO:0030983">
    <property type="term" value="F:mismatched DNA binding"/>
    <property type="evidence" value="ECO:0007669"/>
    <property type="project" value="InterPro"/>
</dbReference>
<organism evidence="6 7">
    <name type="scientific">Coemansia reversa (strain ATCC 12441 / NRRL 1564)</name>
    <dbReference type="NCBI Taxonomy" id="763665"/>
    <lineage>
        <taxon>Eukaryota</taxon>
        <taxon>Fungi</taxon>
        <taxon>Fungi incertae sedis</taxon>
        <taxon>Zoopagomycota</taxon>
        <taxon>Kickxellomycotina</taxon>
        <taxon>Kickxellomycetes</taxon>
        <taxon>Kickxellales</taxon>
        <taxon>Kickxellaceae</taxon>
        <taxon>Coemansia</taxon>
    </lineage>
</organism>
<evidence type="ECO:0000313" key="7">
    <source>
        <dbReference type="Proteomes" id="UP000242474"/>
    </source>
</evidence>
<keyword evidence="4" id="KW-0732">Signal</keyword>
<keyword evidence="1" id="KW-0547">Nucleotide-binding</keyword>
<feature type="domain" description="DNA mismatch repair proteins mutS family" evidence="5">
    <location>
        <begin position="72"/>
        <end position="88"/>
    </location>
</feature>
<dbReference type="Pfam" id="PF00488">
    <property type="entry name" value="MutS_V"/>
    <property type="match status" value="1"/>
</dbReference>
<dbReference type="SMART" id="SM00534">
    <property type="entry name" value="MUTSac"/>
    <property type="match status" value="1"/>
</dbReference>
<accession>A0A2G5BGW9</accession>
<dbReference type="PANTHER" id="PTHR11361:SF34">
    <property type="entry name" value="DNA MISMATCH REPAIR PROTEIN MSH1, MITOCHONDRIAL"/>
    <property type="match status" value="1"/>
</dbReference>
<evidence type="ECO:0000256" key="1">
    <source>
        <dbReference type="ARBA" id="ARBA00022741"/>
    </source>
</evidence>
<dbReference type="InterPro" id="IPR045076">
    <property type="entry name" value="MutS"/>
</dbReference>
<protein>
    <submittedName>
        <fullName evidence="6">DNA mismatch repair protein MutD</fullName>
    </submittedName>
</protein>
<dbReference type="Gene3D" id="3.40.50.300">
    <property type="entry name" value="P-loop containing nucleotide triphosphate hydrolases"/>
    <property type="match status" value="1"/>
</dbReference>
<dbReference type="InterPro" id="IPR027417">
    <property type="entry name" value="P-loop_NTPase"/>
</dbReference>
<evidence type="ECO:0000256" key="4">
    <source>
        <dbReference type="SAM" id="SignalP"/>
    </source>
</evidence>
<feature type="chain" id="PRO_5013955739" evidence="4">
    <location>
        <begin position="29"/>
        <end position="186"/>
    </location>
</feature>
<dbReference type="GO" id="GO:0005524">
    <property type="term" value="F:ATP binding"/>
    <property type="evidence" value="ECO:0007669"/>
    <property type="project" value="UniProtKB-KW"/>
</dbReference>
<dbReference type="Proteomes" id="UP000242474">
    <property type="component" value="Unassembled WGS sequence"/>
</dbReference>
<reference evidence="6 7" key="1">
    <citation type="journal article" date="2015" name="Genome Biol. Evol.">
        <title>Phylogenomic analyses indicate that early fungi evolved digesting cell walls of algal ancestors of land plants.</title>
        <authorList>
            <person name="Chang Y."/>
            <person name="Wang S."/>
            <person name="Sekimoto S."/>
            <person name="Aerts A.L."/>
            <person name="Choi C."/>
            <person name="Clum A."/>
            <person name="LaButti K.M."/>
            <person name="Lindquist E.A."/>
            <person name="Yee Ngan C."/>
            <person name="Ohm R.A."/>
            <person name="Salamov A.A."/>
            <person name="Grigoriev I.V."/>
            <person name="Spatafora J.W."/>
            <person name="Berbee M.L."/>
        </authorList>
    </citation>
    <scope>NUCLEOTIDE SEQUENCE [LARGE SCALE GENOMIC DNA]</scope>
    <source>
        <strain evidence="6 7">NRRL 1564</strain>
    </source>
</reference>
<keyword evidence="3" id="KW-0238">DNA-binding</keyword>
<keyword evidence="2" id="KW-0067">ATP-binding</keyword>
<dbReference type="GO" id="GO:0006298">
    <property type="term" value="P:mismatch repair"/>
    <property type="evidence" value="ECO:0007669"/>
    <property type="project" value="InterPro"/>
</dbReference>
<dbReference type="STRING" id="763665.A0A2G5BGW9"/>
<evidence type="ECO:0000256" key="2">
    <source>
        <dbReference type="ARBA" id="ARBA00022840"/>
    </source>
</evidence>
<dbReference type="PANTHER" id="PTHR11361">
    <property type="entry name" value="DNA MISMATCH REPAIR PROTEIN MUTS FAMILY MEMBER"/>
    <property type="match status" value="1"/>
</dbReference>
<dbReference type="EMBL" id="KZ303490">
    <property type="protein sequence ID" value="PIA18256.1"/>
    <property type="molecule type" value="Genomic_DNA"/>
</dbReference>
<gene>
    <name evidence="6" type="ORF">COEREDRAFT_39089</name>
</gene>
<feature type="signal peptide" evidence="4">
    <location>
        <begin position="1"/>
        <end position="28"/>
    </location>
</feature>
<dbReference type="SUPFAM" id="SSF52540">
    <property type="entry name" value="P-loop containing nucleoside triphosphate hydrolases"/>
    <property type="match status" value="1"/>
</dbReference>
<proteinExistence type="predicted"/>
<dbReference type="PROSITE" id="PS00486">
    <property type="entry name" value="DNA_MISMATCH_REPAIR_2"/>
    <property type="match status" value="1"/>
</dbReference>
<name>A0A2G5BGW9_COERN</name>
<dbReference type="OrthoDB" id="10252754at2759"/>
<evidence type="ECO:0000256" key="3">
    <source>
        <dbReference type="ARBA" id="ARBA00023125"/>
    </source>
</evidence>
<sequence length="186" mass="19651">MGGKSTFLRQVALVSVLAQAGCFVPAAAARLHVVDAIYARIGARDDLARGQSTFMVEMAETADILRHATSRSLVILDEVGRGTATADGVAIAYATLRHLHDVVCCKALFATHYHELLPHVQQLSALAPLHTAVHRSSDGAFAFLHRIVPGVCAASHALYVAQLAGIPKPVLAVARAFAAAHSFKPT</sequence>
<dbReference type="InterPro" id="IPR000432">
    <property type="entry name" value="DNA_mismatch_repair_MutS_C"/>
</dbReference>
<evidence type="ECO:0000259" key="5">
    <source>
        <dbReference type="PROSITE" id="PS00486"/>
    </source>
</evidence>
<dbReference type="AlphaFoldDB" id="A0A2G5BGW9"/>
<evidence type="ECO:0000313" key="6">
    <source>
        <dbReference type="EMBL" id="PIA18256.1"/>
    </source>
</evidence>
<keyword evidence="7" id="KW-1185">Reference proteome</keyword>